<keyword evidence="6 7" id="KW-0472">Membrane</keyword>
<dbReference type="InterPro" id="IPR000515">
    <property type="entry name" value="MetI-like"/>
</dbReference>
<feature type="transmembrane region" description="Helical" evidence="7">
    <location>
        <begin position="257"/>
        <end position="275"/>
    </location>
</feature>
<dbReference type="PANTHER" id="PTHR32243">
    <property type="entry name" value="MALTOSE TRANSPORT SYSTEM PERMEASE-RELATED"/>
    <property type="match status" value="1"/>
</dbReference>
<comment type="subcellular location">
    <subcellularLocation>
        <location evidence="1 7">Cell membrane</location>
        <topology evidence="1 7">Multi-pass membrane protein</topology>
    </subcellularLocation>
</comment>
<dbReference type="SUPFAM" id="SSF161098">
    <property type="entry name" value="MetI-like"/>
    <property type="match status" value="1"/>
</dbReference>
<keyword evidence="5 7" id="KW-1133">Transmembrane helix</keyword>
<dbReference type="Pfam" id="PF00528">
    <property type="entry name" value="BPD_transp_1"/>
    <property type="match status" value="1"/>
</dbReference>
<keyword evidence="4 7" id="KW-0812">Transmembrane</keyword>
<feature type="transmembrane region" description="Helical" evidence="7">
    <location>
        <begin position="153"/>
        <end position="174"/>
    </location>
</feature>
<dbReference type="RefSeq" id="WP_166404137.1">
    <property type="nucleotide sequence ID" value="NZ_JAANHS010000016.1"/>
</dbReference>
<evidence type="ECO:0000256" key="6">
    <source>
        <dbReference type="ARBA" id="ARBA00023136"/>
    </source>
</evidence>
<comment type="caution">
    <text evidence="9">The sequence shown here is derived from an EMBL/GenBank/DDBJ whole genome shotgun (WGS) entry which is preliminary data.</text>
</comment>
<feature type="transmembrane region" description="Helical" evidence="7">
    <location>
        <begin position="186"/>
        <end position="204"/>
    </location>
</feature>
<keyword evidence="2 7" id="KW-0813">Transport</keyword>
<evidence type="ECO:0000256" key="7">
    <source>
        <dbReference type="RuleBase" id="RU363032"/>
    </source>
</evidence>
<feature type="transmembrane region" description="Helical" evidence="7">
    <location>
        <begin position="224"/>
        <end position="250"/>
    </location>
</feature>
<feature type="domain" description="ABC transmembrane type-1" evidence="8">
    <location>
        <begin position="113"/>
        <end position="307"/>
    </location>
</feature>
<dbReference type="InterPro" id="IPR035906">
    <property type="entry name" value="MetI-like_sf"/>
</dbReference>
<feature type="transmembrane region" description="Helical" evidence="7">
    <location>
        <begin position="287"/>
        <end position="307"/>
    </location>
</feature>
<protein>
    <submittedName>
        <fullName evidence="9">Carbohydrate ABC transporter permease</fullName>
    </submittedName>
</protein>
<dbReference type="CDD" id="cd06261">
    <property type="entry name" value="TM_PBP2"/>
    <property type="match status" value="1"/>
</dbReference>
<comment type="similarity">
    <text evidence="7">Belongs to the binding-protein-dependent transport system permease family.</text>
</comment>
<evidence type="ECO:0000256" key="1">
    <source>
        <dbReference type="ARBA" id="ARBA00004651"/>
    </source>
</evidence>
<accession>A0ABX0GAH0</accession>
<dbReference type="EMBL" id="JAANHS010000016">
    <property type="protein sequence ID" value="NHB78126.1"/>
    <property type="molecule type" value="Genomic_DNA"/>
</dbReference>
<gene>
    <name evidence="9" type="ORF">G8O29_15500</name>
</gene>
<sequence>MTDTPAPIFRDSDSDRSFRMRWWAGRAAIYGVLALWAVICLFPIYWTATTSFKMAPNVMQGQMIPWPADWTPEGDWAKKLFFAPKWKGWESIGLSPEALGRESTARAEFVKRFGNSAIVALSASTLAVVLGSLAAYGLSRFRYRFGFMKNDDISFFFLSQLILPPVVLALPFLVLYKELALLDTRIGLILLYTLTVLPIVIWIMKDQFETIPTELEEAALVDGLSIWGAFLTIILPIALPGMVAAFILSLVLTWNEYFFAALLTSTHANTLPVMVASQTGSQGINWWSMAALSFAAILPLIVIGVLLERFIIKGMAAGAVK</sequence>
<evidence type="ECO:0000259" key="8">
    <source>
        <dbReference type="PROSITE" id="PS50928"/>
    </source>
</evidence>
<dbReference type="Gene3D" id="1.10.3720.10">
    <property type="entry name" value="MetI-like"/>
    <property type="match status" value="1"/>
</dbReference>
<evidence type="ECO:0000256" key="4">
    <source>
        <dbReference type="ARBA" id="ARBA00022692"/>
    </source>
</evidence>
<dbReference type="PANTHER" id="PTHR32243:SF18">
    <property type="entry name" value="INNER MEMBRANE ABC TRANSPORTER PERMEASE PROTEIN YCJP"/>
    <property type="match status" value="1"/>
</dbReference>
<evidence type="ECO:0000256" key="5">
    <source>
        <dbReference type="ARBA" id="ARBA00022989"/>
    </source>
</evidence>
<reference evidence="9 10" key="1">
    <citation type="journal article" date="2022" name="Microorganisms">
        <title>Genome Sequence and Characterization of a Xanthorhodopsin-Containing, Aerobic Anoxygenic Phototrophic Rhodobacter Species, Isolated from Mesophilic Conditions at Yellowstone National Park.</title>
        <authorList>
            <person name="Kyndt J.A."/>
            <person name="Robertson S."/>
            <person name="Shoffstall I.B."/>
            <person name="Ramaley R.F."/>
            <person name="Meyer T.E."/>
        </authorList>
    </citation>
    <scope>NUCLEOTIDE SEQUENCE [LARGE SCALE GENOMIC DNA]</scope>
    <source>
        <strain evidence="9 10">M37P</strain>
    </source>
</reference>
<evidence type="ECO:0000256" key="2">
    <source>
        <dbReference type="ARBA" id="ARBA00022448"/>
    </source>
</evidence>
<dbReference type="InterPro" id="IPR050901">
    <property type="entry name" value="BP-dep_ABC_trans_perm"/>
</dbReference>
<keyword evidence="3" id="KW-1003">Cell membrane</keyword>
<feature type="transmembrane region" description="Helical" evidence="7">
    <location>
        <begin position="116"/>
        <end position="138"/>
    </location>
</feature>
<evidence type="ECO:0000313" key="9">
    <source>
        <dbReference type="EMBL" id="NHB78126.1"/>
    </source>
</evidence>
<dbReference type="Proteomes" id="UP001515660">
    <property type="component" value="Unassembled WGS sequence"/>
</dbReference>
<feature type="transmembrane region" description="Helical" evidence="7">
    <location>
        <begin position="27"/>
        <end position="46"/>
    </location>
</feature>
<evidence type="ECO:0000313" key="10">
    <source>
        <dbReference type="Proteomes" id="UP001515660"/>
    </source>
</evidence>
<dbReference type="PROSITE" id="PS50928">
    <property type="entry name" value="ABC_TM1"/>
    <property type="match status" value="1"/>
</dbReference>
<name>A0ABX0GAH0_9RHOB</name>
<organism evidence="9 10">
    <name type="scientific">Rhodobacter calidifons</name>
    <dbReference type="NCBI Taxonomy" id="2715277"/>
    <lineage>
        <taxon>Bacteria</taxon>
        <taxon>Pseudomonadati</taxon>
        <taxon>Pseudomonadota</taxon>
        <taxon>Alphaproteobacteria</taxon>
        <taxon>Rhodobacterales</taxon>
        <taxon>Rhodobacter group</taxon>
        <taxon>Rhodobacter</taxon>
    </lineage>
</organism>
<proteinExistence type="inferred from homology"/>
<keyword evidence="10" id="KW-1185">Reference proteome</keyword>
<evidence type="ECO:0000256" key="3">
    <source>
        <dbReference type="ARBA" id="ARBA00022475"/>
    </source>
</evidence>